<dbReference type="PANTHER" id="PTHR43130:SF3">
    <property type="entry name" value="HTH-TYPE TRANSCRIPTIONAL REGULATOR RV1931C"/>
    <property type="match status" value="1"/>
</dbReference>
<dbReference type="PANTHER" id="PTHR43130">
    <property type="entry name" value="ARAC-FAMILY TRANSCRIPTIONAL REGULATOR"/>
    <property type="match status" value="1"/>
</dbReference>
<gene>
    <name evidence="2" type="ORF">L1785_16350</name>
</gene>
<accession>A0AA41U8L3</accession>
<proteinExistence type="predicted"/>
<feature type="domain" description="DJ-1/PfpI" evidence="1">
    <location>
        <begin position="8"/>
        <end position="175"/>
    </location>
</feature>
<evidence type="ECO:0000313" key="3">
    <source>
        <dbReference type="Proteomes" id="UP001165405"/>
    </source>
</evidence>
<keyword evidence="3" id="KW-1185">Reference proteome</keyword>
<dbReference type="Pfam" id="PF01965">
    <property type="entry name" value="DJ-1_PfpI"/>
    <property type="match status" value="1"/>
</dbReference>
<dbReference type="CDD" id="cd03139">
    <property type="entry name" value="GATase1_PfpI_2"/>
    <property type="match status" value="1"/>
</dbReference>
<dbReference type="AlphaFoldDB" id="A0AA41U8L3"/>
<dbReference type="InterPro" id="IPR029062">
    <property type="entry name" value="Class_I_gatase-like"/>
</dbReference>
<evidence type="ECO:0000313" key="2">
    <source>
        <dbReference type="EMBL" id="MCF4122550.1"/>
    </source>
</evidence>
<protein>
    <submittedName>
        <fullName evidence="2">DJ-1/PfpI family protein</fullName>
    </submittedName>
</protein>
<dbReference type="Proteomes" id="UP001165405">
    <property type="component" value="Unassembled WGS sequence"/>
</dbReference>
<dbReference type="InterPro" id="IPR052158">
    <property type="entry name" value="INH-QAR"/>
</dbReference>
<name>A0AA41U8L3_9MICO</name>
<dbReference type="SUPFAM" id="SSF52317">
    <property type="entry name" value="Class I glutamine amidotransferase-like"/>
    <property type="match status" value="1"/>
</dbReference>
<evidence type="ECO:0000259" key="1">
    <source>
        <dbReference type="Pfam" id="PF01965"/>
    </source>
</evidence>
<dbReference type="RefSeq" id="WP_236090348.1">
    <property type="nucleotide sequence ID" value="NZ_JAKGSG010000044.1"/>
</dbReference>
<organism evidence="2 3">
    <name type="scientific">Antribacter soli</name>
    <dbReference type="NCBI Taxonomy" id="2910976"/>
    <lineage>
        <taxon>Bacteria</taxon>
        <taxon>Bacillati</taxon>
        <taxon>Actinomycetota</taxon>
        <taxon>Actinomycetes</taxon>
        <taxon>Micrococcales</taxon>
        <taxon>Promicromonosporaceae</taxon>
        <taxon>Antribacter</taxon>
    </lineage>
</organism>
<dbReference type="EMBL" id="JAKGSG010000044">
    <property type="protein sequence ID" value="MCF4122550.1"/>
    <property type="molecule type" value="Genomic_DNA"/>
</dbReference>
<reference evidence="2" key="1">
    <citation type="submission" date="2022-01" db="EMBL/GenBank/DDBJ databases">
        <title>Antribacter sp. nov., isolated from Guizhou of China.</title>
        <authorList>
            <person name="Chengliang C."/>
            <person name="Ya Z."/>
        </authorList>
    </citation>
    <scope>NUCLEOTIDE SEQUENCE</scope>
    <source>
        <strain evidence="2">KLBMP 9083</strain>
    </source>
</reference>
<dbReference type="InterPro" id="IPR002818">
    <property type="entry name" value="DJ-1/PfpI"/>
</dbReference>
<sequence>MTGNGGLRIGIFVFDGAEELDVVGPFEVLAAWSEHSELRPQVDTFSWDGSGVRLARGMRLVPARSADDVGPLHLLVYPGGIGTRTLITEPGHLEWLRAMRAQTPLLASVCTGALVLAAAGLLAGRPATTHHDHYDELAELDPSILVDTEARFVDDGDVLTSAGVSAGIDMALHLVGRLESPGVAKSVARSIAYGT</sequence>
<comment type="caution">
    <text evidence="2">The sequence shown here is derived from an EMBL/GenBank/DDBJ whole genome shotgun (WGS) entry which is preliminary data.</text>
</comment>
<dbReference type="Gene3D" id="3.40.50.880">
    <property type="match status" value="1"/>
</dbReference>